<dbReference type="PROSITE" id="PS00687">
    <property type="entry name" value="ALDEHYDE_DEHYDR_GLU"/>
    <property type="match status" value="1"/>
</dbReference>
<evidence type="ECO:0000256" key="5">
    <source>
        <dbReference type="PROSITE-ProRule" id="PRU10007"/>
    </source>
</evidence>
<feature type="domain" description="Aldehyde dehydrogenase" evidence="7">
    <location>
        <begin position="9"/>
        <end position="126"/>
    </location>
</feature>
<dbReference type="STRING" id="45351.A7T836"/>
<dbReference type="AlphaFoldDB" id="A7T836"/>
<evidence type="ECO:0000313" key="9">
    <source>
        <dbReference type="Proteomes" id="UP000001593"/>
    </source>
</evidence>
<dbReference type="EC" id="1.2.1.3" evidence="4"/>
<dbReference type="Gene3D" id="3.40.605.10">
    <property type="entry name" value="Aldehyde Dehydrogenase, Chain A, domain 1"/>
    <property type="match status" value="2"/>
</dbReference>
<evidence type="ECO:0000256" key="3">
    <source>
        <dbReference type="ARBA" id="ARBA00023027"/>
    </source>
</evidence>
<accession>A7T836</accession>
<dbReference type="EMBL" id="DS472455">
    <property type="protein sequence ID" value="EDO27860.1"/>
    <property type="molecule type" value="Genomic_DNA"/>
</dbReference>
<keyword evidence="9" id="KW-1185">Reference proteome</keyword>
<evidence type="ECO:0000259" key="7">
    <source>
        <dbReference type="Pfam" id="PF00171"/>
    </source>
</evidence>
<dbReference type="InterPro" id="IPR016160">
    <property type="entry name" value="Ald_DH_CS_CYS"/>
</dbReference>
<dbReference type="FunFam" id="3.40.309.10:FF:000001">
    <property type="entry name" value="Mitochondrial aldehyde dehydrogenase 2"/>
    <property type="match status" value="1"/>
</dbReference>
<protein>
    <recommendedName>
        <fullName evidence="4">aldehyde dehydrogenase (NAD(+))</fullName>
        <ecNumber evidence="4">1.2.1.3</ecNumber>
    </recommendedName>
</protein>
<dbReference type="InterPro" id="IPR016163">
    <property type="entry name" value="Ald_DH_C"/>
</dbReference>
<feature type="non-terminal residue" evidence="8">
    <location>
        <position position="449"/>
    </location>
</feature>
<dbReference type="SUPFAM" id="SSF53720">
    <property type="entry name" value="ALDH-like"/>
    <property type="match status" value="2"/>
</dbReference>
<dbReference type="InParanoid" id="A7T836"/>
<dbReference type="GO" id="GO:0004029">
    <property type="term" value="F:aldehyde dehydrogenase (NAD+) activity"/>
    <property type="evidence" value="ECO:0000318"/>
    <property type="project" value="GO_Central"/>
</dbReference>
<evidence type="ECO:0000313" key="8">
    <source>
        <dbReference type="EMBL" id="EDO27860.1"/>
    </source>
</evidence>
<feature type="domain" description="Aldehyde dehydrogenase" evidence="7">
    <location>
        <begin position="192"/>
        <end position="434"/>
    </location>
</feature>
<proteinExistence type="inferred from homology"/>
<dbReference type="PANTHER" id="PTHR11699">
    <property type="entry name" value="ALDEHYDE DEHYDROGENASE-RELATED"/>
    <property type="match status" value="1"/>
</dbReference>
<keyword evidence="2 6" id="KW-0560">Oxidoreductase</keyword>
<dbReference type="InterPro" id="IPR016162">
    <property type="entry name" value="Ald_DH_N"/>
</dbReference>
<keyword evidence="3" id="KW-0520">NAD</keyword>
<feature type="active site" evidence="5">
    <location>
        <position position="212"/>
    </location>
</feature>
<sequence>QLFINNEFVDCTSGKVFPTINPTTGEKICDISEGDKEDVDKAVKAAKEAFKLGSAWRTMDASMRGKLLYKLAQLIDRDIAYLASLETIDSGKLFSDSVGDMQSSANCFRYYAGWADKVTGKTIPAAGFMILDLTDKYTTETYTNGRSVFCFGNKILQGSKIRSLQYSIFLVFACSKGCRDLRFLQKTPNIKNVGRLIQEASAKSNLKRLTLELGGKSPNIVFADSDMDYAVEIAHEALFFNQGQCCSAGSRTFVQDTIYDEFVKKSVERAKARTVGDPFDSVDQGPQIDQEQFDKIMDLIESGKKEGAKMQCGGARHGNKGFFIQPTVFSDVTDDMRIAKEEIFGPVQQLIKFKSVDEVIERANNTTYGLAAGVFTKNIDTAMAVSSGLRAGTVWINCYECGAPQAPFGGYKMSGYGREWGEYGVLPYCEVKTVCMYNARNFNQSTFSI</sequence>
<evidence type="ECO:0000256" key="1">
    <source>
        <dbReference type="ARBA" id="ARBA00009986"/>
    </source>
</evidence>
<dbReference type="InterPro" id="IPR016161">
    <property type="entry name" value="Ald_DH/histidinol_DH"/>
</dbReference>
<dbReference type="eggNOG" id="KOG2450">
    <property type="taxonomic scope" value="Eukaryota"/>
</dbReference>
<dbReference type="FunFam" id="3.40.605.10:FF:000029">
    <property type="entry name" value="Aldehyde dehydrogenase, mitochondrial"/>
    <property type="match status" value="1"/>
</dbReference>
<dbReference type="InterPro" id="IPR015590">
    <property type="entry name" value="Aldehyde_DH_dom"/>
</dbReference>
<organism evidence="8 9">
    <name type="scientific">Nematostella vectensis</name>
    <name type="common">Starlet sea anemone</name>
    <dbReference type="NCBI Taxonomy" id="45351"/>
    <lineage>
        <taxon>Eukaryota</taxon>
        <taxon>Metazoa</taxon>
        <taxon>Cnidaria</taxon>
        <taxon>Anthozoa</taxon>
        <taxon>Hexacorallia</taxon>
        <taxon>Actiniaria</taxon>
        <taxon>Edwardsiidae</taxon>
        <taxon>Nematostella</taxon>
    </lineage>
</organism>
<dbReference type="PROSITE" id="PS00070">
    <property type="entry name" value="ALDEHYDE_DEHYDR_CYS"/>
    <property type="match status" value="1"/>
</dbReference>
<evidence type="ECO:0000256" key="4">
    <source>
        <dbReference type="ARBA" id="ARBA00024226"/>
    </source>
</evidence>
<reference evidence="8 9" key="1">
    <citation type="journal article" date="2007" name="Science">
        <title>Sea anemone genome reveals ancestral eumetazoan gene repertoire and genomic organization.</title>
        <authorList>
            <person name="Putnam N.H."/>
            <person name="Srivastava M."/>
            <person name="Hellsten U."/>
            <person name="Dirks B."/>
            <person name="Chapman J."/>
            <person name="Salamov A."/>
            <person name="Terry A."/>
            <person name="Shapiro H."/>
            <person name="Lindquist E."/>
            <person name="Kapitonov V.V."/>
            <person name="Jurka J."/>
            <person name="Genikhovich G."/>
            <person name="Grigoriev I.V."/>
            <person name="Lucas S.M."/>
            <person name="Steele R.E."/>
            <person name="Finnerty J.R."/>
            <person name="Technau U."/>
            <person name="Martindale M.Q."/>
            <person name="Rokhsar D.S."/>
        </authorList>
    </citation>
    <scope>NUCLEOTIDE SEQUENCE [LARGE SCALE GENOMIC DNA]</scope>
    <source>
        <strain evidence="9">CH2 X CH6</strain>
    </source>
</reference>
<evidence type="ECO:0000256" key="2">
    <source>
        <dbReference type="ARBA" id="ARBA00023002"/>
    </source>
</evidence>
<name>A7T836_NEMVE</name>
<dbReference type="Pfam" id="PF00171">
    <property type="entry name" value="Aldedh"/>
    <property type="match status" value="2"/>
</dbReference>
<evidence type="ECO:0000256" key="6">
    <source>
        <dbReference type="RuleBase" id="RU003345"/>
    </source>
</evidence>
<comment type="similarity">
    <text evidence="1 6">Belongs to the aldehyde dehydrogenase family.</text>
</comment>
<dbReference type="PhylomeDB" id="A7T836"/>
<dbReference type="HOGENOM" id="CLU_005391_0_0_1"/>
<gene>
    <name evidence="8" type="ORF">NEMVEDRAFT_v1g149662</name>
</gene>
<dbReference type="OMA" id="IRWHAEL"/>
<dbReference type="InterPro" id="IPR029510">
    <property type="entry name" value="Ald_DH_CS_GLU"/>
</dbReference>
<dbReference type="Gene3D" id="3.40.309.10">
    <property type="entry name" value="Aldehyde Dehydrogenase, Chain A, domain 2"/>
    <property type="match status" value="1"/>
</dbReference>
<dbReference type="Proteomes" id="UP000001593">
    <property type="component" value="Unassembled WGS sequence"/>
</dbReference>